<dbReference type="EMBL" id="SKBN01000128">
    <property type="protein sequence ID" value="TGJ82445.1"/>
    <property type="molecule type" value="Genomic_DNA"/>
</dbReference>
<keyword evidence="2" id="KW-0539">Nucleus</keyword>
<dbReference type="PANTHER" id="PTHR31001">
    <property type="entry name" value="UNCHARACTERIZED TRANSCRIPTIONAL REGULATORY PROTEIN"/>
    <property type="match status" value="1"/>
</dbReference>
<accession>A0A4Z0YTJ3</accession>
<evidence type="ECO:0000256" key="2">
    <source>
        <dbReference type="ARBA" id="ARBA00023242"/>
    </source>
</evidence>
<name>A0A4Z0YTJ3_9PEZI</name>
<gene>
    <name evidence="3" type="ORF">E0Z10_g6322</name>
</gene>
<proteinExistence type="predicted"/>
<reference evidence="3 4" key="1">
    <citation type="submission" date="2019-03" db="EMBL/GenBank/DDBJ databases">
        <title>Draft genome sequence of Xylaria hypoxylon DSM 108379, a ubiquitous saprotrophic-parasitic fungi on hardwood.</title>
        <authorList>
            <person name="Buettner E."/>
            <person name="Leonhardt S."/>
            <person name="Gebauer A.M."/>
            <person name="Liers C."/>
            <person name="Hofrichter M."/>
            <person name="Kellner H."/>
        </authorList>
    </citation>
    <scope>NUCLEOTIDE SEQUENCE [LARGE SCALE GENOMIC DNA]</scope>
    <source>
        <strain evidence="3 4">DSM 108379</strain>
    </source>
</reference>
<sequence>MAAGYLGFTSFSAVYEETQISLSRLQGSHATPSDSEELSQDTSAPDEFALNARTREACLFVLQNVPEPSRGKTCLRGSPCEAWYYYFLDRVLESFYETFGHYFGPQRSTKSLEELAVILCRNTTLPFSDEDDIQPDQWMAQFSGPSTRWEALGLIFGFWDFSEYSITIRKSPTQDEYGRPSQATKKCVDFCLDLCNEFSPASSMLLVLTYRRLVMQTILHGDMNRYHVLPDSPDYQLKFMIEIKRRIYYQIYNLHMTMVSLTGRPPLLSQSYNTTPLPLDIGNSTLFGVNEITLAQATVDIGVLGWDKHARRFSATFMRARAKLAMLREEIMHFALSTKRHVSVEELLDVKARESCTIKEFPAFMKYNDSDLDDRKHEVVILYWKLLMRLEHLLNVFFIERLLLKHGHAQSELLSVSFDMITYTLPFWTHQDTLLPLRGDCEWLVSDALLQLVTPYSLSLLHQLRAYSQIMAFGVPAGGILCQELLKPTLHNDPRITRSSLIQKLSLLVGFLDWVKPTAPNGDLCGKCKTIIKHVLDQALNAPAPGYESAPGTAFDWDFTTQVDFDFDLLDTFGWTRPEPSLSQQTNAWCGTSR</sequence>
<dbReference type="PANTHER" id="PTHR31001:SF40">
    <property type="entry name" value="ZN(II)2CYS6 TRANSCRIPTION FACTOR (EUROFUNG)"/>
    <property type="match status" value="1"/>
</dbReference>
<keyword evidence="4" id="KW-1185">Reference proteome</keyword>
<evidence type="ECO:0000256" key="1">
    <source>
        <dbReference type="ARBA" id="ARBA00004123"/>
    </source>
</evidence>
<evidence type="ECO:0008006" key="5">
    <source>
        <dbReference type="Google" id="ProtNLM"/>
    </source>
</evidence>
<dbReference type="InterPro" id="IPR050613">
    <property type="entry name" value="Sec_Metabolite_Reg"/>
</dbReference>
<dbReference type="OrthoDB" id="6612291at2759"/>
<protein>
    <recommendedName>
        <fullName evidence="5">Transcription factor domain-containing protein</fullName>
    </recommendedName>
</protein>
<comment type="subcellular location">
    <subcellularLocation>
        <location evidence="1">Nucleus</location>
    </subcellularLocation>
</comment>
<dbReference type="GO" id="GO:0005634">
    <property type="term" value="C:nucleus"/>
    <property type="evidence" value="ECO:0007669"/>
    <property type="project" value="UniProtKB-SubCell"/>
</dbReference>
<comment type="caution">
    <text evidence="3">The sequence shown here is derived from an EMBL/GenBank/DDBJ whole genome shotgun (WGS) entry which is preliminary data.</text>
</comment>
<dbReference type="STRING" id="37992.A0A4Z0YTJ3"/>
<evidence type="ECO:0000313" key="3">
    <source>
        <dbReference type="EMBL" id="TGJ82445.1"/>
    </source>
</evidence>
<evidence type="ECO:0000313" key="4">
    <source>
        <dbReference type="Proteomes" id="UP000297716"/>
    </source>
</evidence>
<dbReference type="CDD" id="cd12148">
    <property type="entry name" value="fungal_TF_MHR"/>
    <property type="match status" value="1"/>
</dbReference>
<dbReference type="AlphaFoldDB" id="A0A4Z0YTJ3"/>
<organism evidence="3 4">
    <name type="scientific">Xylaria hypoxylon</name>
    <dbReference type="NCBI Taxonomy" id="37992"/>
    <lineage>
        <taxon>Eukaryota</taxon>
        <taxon>Fungi</taxon>
        <taxon>Dikarya</taxon>
        <taxon>Ascomycota</taxon>
        <taxon>Pezizomycotina</taxon>
        <taxon>Sordariomycetes</taxon>
        <taxon>Xylariomycetidae</taxon>
        <taxon>Xylariales</taxon>
        <taxon>Xylariaceae</taxon>
        <taxon>Xylaria</taxon>
    </lineage>
</organism>
<dbReference type="Proteomes" id="UP000297716">
    <property type="component" value="Unassembled WGS sequence"/>
</dbReference>